<dbReference type="GO" id="GO:0071555">
    <property type="term" value="P:cell wall organization"/>
    <property type="evidence" value="ECO:0007669"/>
    <property type="project" value="UniProtKB-KW"/>
</dbReference>
<name>A0A1F4TND0_UNCSA</name>
<reference evidence="5 6" key="1">
    <citation type="journal article" date="2016" name="Nat. Commun.">
        <title>Thousands of microbial genomes shed light on interconnected biogeochemical processes in an aquifer system.</title>
        <authorList>
            <person name="Anantharaman K."/>
            <person name="Brown C.T."/>
            <person name="Hug L.A."/>
            <person name="Sharon I."/>
            <person name="Castelle C.J."/>
            <person name="Probst A.J."/>
            <person name="Thomas B.C."/>
            <person name="Singh A."/>
            <person name="Wilkins M.J."/>
            <person name="Karaoz U."/>
            <person name="Brodie E.L."/>
            <person name="Williams K.H."/>
            <person name="Hubbard S.S."/>
            <person name="Banfield J.F."/>
        </authorList>
    </citation>
    <scope>NUCLEOTIDE SEQUENCE [LARGE SCALE GENOMIC DNA]</scope>
</reference>
<evidence type="ECO:0000256" key="2">
    <source>
        <dbReference type="ARBA" id="ARBA00022679"/>
    </source>
</evidence>
<dbReference type="CDD" id="cd06533">
    <property type="entry name" value="Glyco_transf_WecG_TagA"/>
    <property type="match status" value="1"/>
</dbReference>
<evidence type="ECO:0000256" key="1">
    <source>
        <dbReference type="ARBA" id="ARBA00022676"/>
    </source>
</evidence>
<gene>
    <name evidence="5" type="ORF">A2462_01075</name>
</gene>
<dbReference type="HAMAP" id="MF_02070">
    <property type="entry name" value="TagA_TarA"/>
    <property type="match status" value="1"/>
</dbReference>
<keyword evidence="1" id="KW-0328">Glycosyltransferase</keyword>
<dbReference type="InterPro" id="IPR004629">
    <property type="entry name" value="WecG_TagA_CpsF"/>
</dbReference>
<dbReference type="GO" id="GO:0047244">
    <property type="term" value="F:N-acetylglucosaminyldiphosphoundecaprenol N-acetyl-beta-D-mannosaminyltransferase activity"/>
    <property type="evidence" value="ECO:0007669"/>
    <property type="project" value="InterPro"/>
</dbReference>
<keyword evidence="2" id="KW-0808">Transferase</keyword>
<sequence>MQVDFANIPVDNVTLKESLDKLDELIASQGPHLVVTPNPEMIVAAQEDNLLKQIIKSAALRLPDGISLVVVSRILRRPLKERVAGIEFMLQAVRMASLKHYRIYLLGGKPGIAQKAAESLKNSFPSLLIVGVHDGYFEHDGTIINQIKAAQPDLLFAGLGAGRQEKWLAKYLKVLGVPVCVGVGGSMDVISGYKKRAPKIFRRLYIEWLYRLVTEPWRWKRQLALPKFLWLVFTKGLKG</sequence>
<dbReference type="Pfam" id="PF03808">
    <property type="entry name" value="Glyco_tran_WecG"/>
    <property type="match status" value="1"/>
</dbReference>
<dbReference type="PANTHER" id="PTHR34136">
    <property type="match status" value="1"/>
</dbReference>
<evidence type="ECO:0000313" key="5">
    <source>
        <dbReference type="EMBL" id="OGC34117.1"/>
    </source>
</evidence>
<evidence type="ECO:0000256" key="3">
    <source>
        <dbReference type="ARBA" id="ARBA00022944"/>
    </source>
</evidence>
<dbReference type="GO" id="GO:0019350">
    <property type="term" value="P:teichoic acid biosynthetic process"/>
    <property type="evidence" value="ECO:0007669"/>
    <property type="project" value="UniProtKB-KW"/>
</dbReference>
<organism evidence="5 6">
    <name type="scientific">candidate division WOR-1 bacterium RIFOXYC2_FULL_41_25</name>
    <dbReference type="NCBI Taxonomy" id="1802586"/>
    <lineage>
        <taxon>Bacteria</taxon>
        <taxon>Bacillati</taxon>
        <taxon>Saganbacteria</taxon>
    </lineage>
</organism>
<protein>
    <submittedName>
        <fullName evidence="5">Uncharacterized protein</fullName>
    </submittedName>
</protein>
<comment type="caution">
    <text evidence="5">The sequence shown here is derived from an EMBL/GenBank/DDBJ whole genome shotgun (WGS) entry which is preliminary data.</text>
</comment>
<evidence type="ECO:0000256" key="4">
    <source>
        <dbReference type="ARBA" id="ARBA00023316"/>
    </source>
</evidence>
<evidence type="ECO:0000313" key="6">
    <source>
        <dbReference type="Proteomes" id="UP000177309"/>
    </source>
</evidence>
<keyword evidence="4" id="KW-0961">Cell wall biogenesis/degradation</keyword>
<accession>A0A1F4TND0</accession>
<dbReference type="PANTHER" id="PTHR34136:SF1">
    <property type="entry name" value="UDP-N-ACETYL-D-MANNOSAMINURONIC ACID TRANSFERASE"/>
    <property type="match status" value="1"/>
</dbReference>
<dbReference type="Proteomes" id="UP000177309">
    <property type="component" value="Unassembled WGS sequence"/>
</dbReference>
<dbReference type="NCBIfam" id="TIGR00696">
    <property type="entry name" value="wecG_tagA_cpsF"/>
    <property type="match status" value="1"/>
</dbReference>
<keyword evidence="3" id="KW-0777">Teichoic acid biosynthesis</keyword>
<dbReference type="AlphaFoldDB" id="A0A1F4TND0"/>
<dbReference type="EMBL" id="MEUI01000022">
    <property type="protein sequence ID" value="OGC34117.1"/>
    <property type="molecule type" value="Genomic_DNA"/>
</dbReference>
<dbReference type="InterPro" id="IPR034714">
    <property type="entry name" value="TagA_TarA"/>
</dbReference>
<proteinExistence type="inferred from homology"/>